<evidence type="ECO:0008006" key="7">
    <source>
        <dbReference type="Google" id="ProtNLM"/>
    </source>
</evidence>
<protein>
    <recommendedName>
        <fullName evidence="7">BTB domain-containing protein</fullName>
    </recommendedName>
</protein>
<dbReference type="InterPro" id="IPR008974">
    <property type="entry name" value="TRAF-like"/>
</dbReference>
<dbReference type="InterPro" id="IPR056423">
    <property type="entry name" value="BACK_BPM_SPOP"/>
</dbReference>
<dbReference type="InterPro" id="IPR000210">
    <property type="entry name" value="BTB/POZ_dom"/>
</dbReference>
<dbReference type="SMART" id="SM00225">
    <property type="entry name" value="BTB"/>
    <property type="match status" value="2"/>
</dbReference>
<dbReference type="InterPro" id="IPR002083">
    <property type="entry name" value="MATH/TRAF_dom"/>
</dbReference>
<dbReference type="SMART" id="SM00061">
    <property type="entry name" value="MATH"/>
    <property type="match status" value="2"/>
</dbReference>
<dbReference type="CDD" id="cd00121">
    <property type="entry name" value="MATH"/>
    <property type="match status" value="4"/>
</dbReference>
<dbReference type="PROSITE" id="PS50144">
    <property type="entry name" value="MATH"/>
    <property type="match status" value="3"/>
</dbReference>
<evidence type="ECO:0000313" key="6">
    <source>
        <dbReference type="Proteomes" id="UP000032180"/>
    </source>
</evidence>
<feature type="domain" description="BTB" evidence="3">
    <location>
        <begin position="750"/>
        <end position="817"/>
    </location>
</feature>
<reference evidence="5" key="3">
    <citation type="submission" date="2015-04" db="UniProtKB">
        <authorList>
            <consortium name="EnsemblPlants"/>
        </authorList>
    </citation>
    <scope>IDENTIFICATION</scope>
</reference>
<dbReference type="Pfam" id="PF22486">
    <property type="entry name" value="MATH_2"/>
    <property type="match status" value="3"/>
</dbReference>
<evidence type="ECO:0000259" key="3">
    <source>
        <dbReference type="PROSITE" id="PS50097"/>
    </source>
</evidence>
<dbReference type="PANTHER" id="PTHR26379:SF497">
    <property type="entry name" value="BTB_POZ DOMAIN CONTAINING PROTEIN"/>
    <property type="match status" value="1"/>
</dbReference>
<name>A0A0D9XUD3_9ORYZ</name>
<dbReference type="EnsemblPlants" id="LPERR11G16680.1">
    <property type="protein sequence ID" value="LPERR11G16680.1"/>
    <property type="gene ID" value="LPERR11G16680"/>
</dbReference>
<evidence type="ECO:0000256" key="1">
    <source>
        <dbReference type="ARBA" id="ARBA00004906"/>
    </source>
</evidence>
<feature type="domain" description="MATH" evidence="4">
    <location>
        <begin position="258"/>
        <end position="392"/>
    </location>
</feature>
<dbReference type="GO" id="GO:0016567">
    <property type="term" value="P:protein ubiquitination"/>
    <property type="evidence" value="ECO:0007669"/>
    <property type="project" value="InterPro"/>
</dbReference>
<dbReference type="PANTHER" id="PTHR26379">
    <property type="entry name" value="BTB/POZ AND MATH DOMAIN-CONTAINING PROTEIN 1"/>
    <property type="match status" value="1"/>
</dbReference>
<dbReference type="Proteomes" id="UP000032180">
    <property type="component" value="Chromosome 11"/>
</dbReference>
<dbReference type="Gene3D" id="1.25.40.420">
    <property type="match status" value="1"/>
</dbReference>
<reference evidence="5 6" key="1">
    <citation type="submission" date="2012-08" db="EMBL/GenBank/DDBJ databases">
        <title>Oryza genome evolution.</title>
        <authorList>
            <person name="Wing R.A."/>
        </authorList>
    </citation>
    <scope>NUCLEOTIDE SEQUENCE</scope>
</reference>
<feature type="domain" description="BTB" evidence="3">
    <location>
        <begin position="428"/>
        <end position="488"/>
    </location>
</feature>
<evidence type="ECO:0000256" key="2">
    <source>
        <dbReference type="ARBA" id="ARBA00010846"/>
    </source>
</evidence>
<keyword evidence="6" id="KW-1185">Reference proteome</keyword>
<feature type="domain" description="MATH" evidence="4">
    <location>
        <begin position="112"/>
        <end position="230"/>
    </location>
</feature>
<reference evidence="6" key="2">
    <citation type="submission" date="2013-12" db="EMBL/GenBank/DDBJ databases">
        <authorList>
            <person name="Yu Y."/>
            <person name="Lee S."/>
            <person name="de Baynast K."/>
            <person name="Wissotski M."/>
            <person name="Liu L."/>
            <person name="Talag J."/>
            <person name="Goicoechea J."/>
            <person name="Angelova A."/>
            <person name="Jetty R."/>
            <person name="Kudrna D."/>
            <person name="Golser W."/>
            <person name="Rivera L."/>
            <person name="Zhang J."/>
            <person name="Wing R."/>
        </authorList>
    </citation>
    <scope>NUCLEOTIDE SEQUENCE</scope>
</reference>
<dbReference type="SUPFAM" id="SSF49599">
    <property type="entry name" value="TRAF domain-like"/>
    <property type="match status" value="4"/>
</dbReference>
<dbReference type="PROSITE" id="PS50097">
    <property type="entry name" value="BTB"/>
    <property type="match status" value="2"/>
</dbReference>
<evidence type="ECO:0000259" key="4">
    <source>
        <dbReference type="PROSITE" id="PS50144"/>
    </source>
</evidence>
<dbReference type="eggNOG" id="KOG1987">
    <property type="taxonomic scope" value="Eukaryota"/>
</dbReference>
<comment type="pathway">
    <text evidence="1">Protein modification; protein ubiquitination.</text>
</comment>
<dbReference type="Pfam" id="PF24570">
    <property type="entry name" value="BACK_BPM_SPOP"/>
    <property type="match status" value="1"/>
</dbReference>
<dbReference type="InterPro" id="IPR011333">
    <property type="entry name" value="SKP1/BTB/POZ_sf"/>
</dbReference>
<evidence type="ECO:0000313" key="5">
    <source>
        <dbReference type="EnsemblPlants" id="LPERR11G16680.1"/>
    </source>
</evidence>
<dbReference type="HOGENOM" id="CLU_004253_5_0_1"/>
<feature type="domain" description="MATH" evidence="4">
    <location>
        <begin position="582"/>
        <end position="716"/>
    </location>
</feature>
<accession>A0A0D9XUD3</accession>
<proteinExistence type="inferred from homology"/>
<dbReference type="STRING" id="77586.A0A0D9XUD3"/>
<dbReference type="Gene3D" id="3.30.710.10">
    <property type="entry name" value="Potassium Channel Kv1.1, Chain A"/>
    <property type="match status" value="2"/>
</dbReference>
<dbReference type="AlphaFoldDB" id="A0A0D9XUD3"/>
<comment type="similarity">
    <text evidence="2">Belongs to the Tdpoz family.</text>
</comment>
<organism evidence="5 6">
    <name type="scientific">Leersia perrieri</name>
    <dbReference type="NCBI Taxonomy" id="77586"/>
    <lineage>
        <taxon>Eukaryota</taxon>
        <taxon>Viridiplantae</taxon>
        <taxon>Streptophyta</taxon>
        <taxon>Embryophyta</taxon>
        <taxon>Tracheophyta</taxon>
        <taxon>Spermatophyta</taxon>
        <taxon>Magnoliopsida</taxon>
        <taxon>Liliopsida</taxon>
        <taxon>Poales</taxon>
        <taxon>Poaceae</taxon>
        <taxon>BOP clade</taxon>
        <taxon>Oryzoideae</taxon>
        <taxon>Oryzeae</taxon>
        <taxon>Oryzinae</taxon>
        <taxon>Leersia</taxon>
    </lineage>
</organism>
<dbReference type="Gramene" id="LPERR11G16680.1">
    <property type="protein sequence ID" value="LPERR11G16680.1"/>
    <property type="gene ID" value="LPERR11G16680"/>
</dbReference>
<dbReference type="Gene3D" id="2.60.210.10">
    <property type="entry name" value="Apoptosis, Tumor Necrosis Factor Receptor Associated Protein 2, Chain A"/>
    <property type="match status" value="3"/>
</dbReference>
<dbReference type="SUPFAM" id="SSF54695">
    <property type="entry name" value="POZ domain"/>
    <property type="match status" value="2"/>
</dbReference>
<dbReference type="InterPro" id="IPR045005">
    <property type="entry name" value="BPM1-6"/>
</dbReference>
<sequence length="921" mass="100908">MAVFVHLESNPRGLYIRAHPRFSVIDRLGALAITVDAGLSGVLEKGGVCGMARLIGGDELESSVYLKDDCFVIQCDLVVKTAKKCPDDCSAVSAAAGRIIRTASAIVLRPSTSSQVVRIDGYSHLVKLFKPNEFVSSCDFAASGQTWRLRLYPNGWSSDDIGVFVELASNPATAVCARPSFSLLDRAGKPAATKECVVCNLGCGDTFIAREKLEASEYLHDDCFAIQCDIAVTTVRKCNDHPVFIPRSSSENPTAKPTGHHVLKINGYTLTKHTVAAGDFIASSHFTVGDHSWRIKYYPNGNNATDENPQKISLMLDLVDCIVPDAGTVKAQFVFSLLDDDGEPVSSFTHSTSEFCGFPGTRSSSWGFVSFITHGDLEKYLKDDCFAVRCDVTVMNGVDVRVVPASLDVPESDLHLHLGRLLSTGDGADVTFNVGGETFVAHRCVLAARSPVFKVELIHHGVGRCVDVDDIDGDTFRALLHFIYTDTLLDLACQGDMAVMARRLVAVAERYKMERLKLICEEKLTMMTIKTGDHEKTQTSQGQWFFTRFFNFGLRTNVTATATVKSGNASPSCSTIVLSEESGHHVLRIEGYRRTKIMAATGEHLDSGEFHVGRYTWRLRYYPNGYNQDFSDSISFALVRTGTTDDVHVHARVKISLLDLAGDGEPVARYSHCDEKCTFSKGHDRWAFKGFIKSADLENSGHLVGDGDCFAVRCDITFNVQELHVRDLIAVPLPLLCRHLGDIFASEEAADVEFQVNGETFPAHRCVLAARSPVFKAKLLGSMKEHTERTICVNDIDAAAFRALLHFIYTDKLPPEMNGGGRHVAAMAQHLLVAADRYGMERLKKVCEDVLFRHVNIGTAATSLALAEQHGCPQLKDAILRFFMSPARLKAVMASDGYAHLVTSFPAIATEILAMLAAHLA</sequence>
<dbReference type="Pfam" id="PF00651">
    <property type="entry name" value="BTB"/>
    <property type="match status" value="2"/>
</dbReference>